<reference evidence="1 2" key="1">
    <citation type="submission" date="2014-09" db="EMBL/GenBank/DDBJ databases">
        <authorList>
            <person name="Hornung B.V."/>
        </authorList>
    </citation>
    <scope>NUCLEOTIDE SEQUENCE [LARGE SCALE GENOMIC DNA]</scope>
    <source>
        <strain evidence="1 2">FRIFI</strain>
    </source>
</reference>
<organism evidence="1 2">
    <name type="scientific">Romboutsia hominis</name>
    <dbReference type="NCBI Taxonomy" id="1507512"/>
    <lineage>
        <taxon>Bacteria</taxon>
        <taxon>Bacillati</taxon>
        <taxon>Bacillota</taxon>
        <taxon>Clostridia</taxon>
        <taxon>Peptostreptococcales</taxon>
        <taxon>Peptostreptococcaceae</taxon>
        <taxon>Romboutsia</taxon>
    </lineage>
</organism>
<dbReference type="KEGG" id="rhom:FRIFI_1343"/>
<sequence length="245" mass="28341">MKNLDGYINIIKRLPNKEKYTREDLLTEGLLLDRDKNLEIYYIPISEKISICTRVFIVGITPGFEQMSTYISNFKNGLENSYNIYNRQSNCKISSPFSKSLTKNIIYMLDEVKLNEALNIKSCEELFNSNSHLLYTDALIPYPVFVNGKNYTGHTPKLMKNKLLMKYINNNFKNKLEDLKGVLIIPMGKAVEEVLIHLADEKILDRDQILIGFPHPSGANAHRLIQLKENKDNMIKIIKKHNFNL</sequence>
<accession>A0A2P2BR73</accession>
<dbReference type="SUPFAM" id="SSF52141">
    <property type="entry name" value="Uracil-DNA glycosylase-like"/>
    <property type="match status" value="1"/>
</dbReference>
<keyword evidence="2" id="KW-1185">Reference proteome</keyword>
<gene>
    <name evidence="1" type="ORF">FRIFI_1343</name>
</gene>
<proteinExistence type="predicted"/>
<dbReference type="AlphaFoldDB" id="A0A2P2BR73"/>
<dbReference type="InterPro" id="IPR036895">
    <property type="entry name" value="Uracil-DNA_glycosylase-like_sf"/>
</dbReference>
<dbReference type="RefSeq" id="WP_092925831.1">
    <property type="nucleotide sequence ID" value="NZ_FJTZ01000012.1"/>
</dbReference>
<name>A0A2P2BR73_9FIRM</name>
<protein>
    <submittedName>
        <fullName evidence="1">YoxB</fullName>
    </submittedName>
</protein>
<evidence type="ECO:0000313" key="2">
    <source>
        <dbReference type="Proteomes" id="UP000245695"/>
    </source>
</evidence>
<dbReference type="Proteomes" id="UP000245695">
    <property type="component" value="Chromosome 1"/>
</dbReference>
<dbReference type="EMBL" id="LN650648">
    <property type="protein sequence ID" value="CEI72878.1"/>
    <property type="molecule type" value="Genomic_DNA"/>
</dbReference>
<evidence type="ECO:0000313" key="1">
    <source>
        <dbReference type="EMBL" id="CEI72878.1"/>
    </source>
</evidence>